<dbReference type="GO" id="GO:0016757">
    <property type="term" value="F:glycosyltransferase activity"/>
    <property type="evidence" value="ECO:0007669"/>
    <property type="project" value="InterPro"/>
</dbReference>
<dbReference type="PANTHER" id="PTHR12526:SF630">
    <property type="entry name" value="GLYCOSYLTRANSFERASE"/>
    <property type="match status" value="1"/>
</dbReference>
<dbReference type="CDD" id="cd03801">
    <property type="entry name" value="GT4_PimA-like"/>
    <property type="match status" value="1"/>
</dbReference>
<comment type="caution">
    <text evidence="2">The sequence shown here is derived from an EMBL/GenBank/DDBJ whole genome shotgun (WGS) entry which is preliminary data.</text>
</comment>
<dbReference type="Pfam" id="PF00534">
    <property type="entry name" value="Glycos_transf_1"/>
    <property type="match status" value="1"/>
</dbReference>
<gene>
    <name evidence="2" type="ORF">B9Q01_02825</name>
</gene>
<reference evidence="2 3" key="1">
    <citation type="submission" date="2017-04" db="EMBL/GenBank/DDBJ databases">
        <title>Novel microbial lineages endemic to geothermal iron-oxide mats fill important gaps in the evolutionary history of Archaea.</title>
        <authorList>
            <person name="Jay Z.J."/>
            <person name="Beam J.P."/>
            <person name="Dlakic M."/>
            <person name="Rusch D.B."/>
            <person name="Kozubal M.A."/>
            <person name="Inskeep W.P."/>
        </authorList>
    </citation>
    <scope>NUCLEOTIDE SEQUENCE [LARGE SCALE GENOMIC DNA]</scope>
    <source>
        <strain evidence="2">OSP_D</strain>
    </source>
</reference>
<dbReference type="SUPFAM" id="SSF53756">
    <property type="entry name" value="UDP-Glycosyltransferase/glycogen phosphorylase"/>
    <property type="match status" value="1"/>
</dbReference>
<dbReference type="AlphaFoldDB" id="A0A2R6AC58"/>
<accession>A0A2R6AC58</accession>
<feature type="domain" description="Glycosyl transferase family 1" evidence="1">
    <location>
        <begin position="248"/>
        <end position="410"/>
    </location>
</feature>
<proteinExistence type="predicted"/>
<evidence type="ECO:0000313" key="3">
    <source>
        <dbReference type="Proteomes" id="UP000240880"/>
    </source>
</evidence>
<dbReference type="EMBL" id="NEXC01000011">
    <property type="protein sequence ID" value="PSN83935.1"/>
    <property type="molecule type" value="Genomic_DNA"/>
</dbReference>
<protein>
    <recommendedName>
        <fullName evidence="1">Glycosyl transferase family 1 domain-containing protein</fullName>
    </recommendedName>
</protein>
<dbReference type="Proteomes" id="UP000240880">
    <property type="component" value="Unassembled WGS sequence"/>
</dbReference>
<name>A0A2R6AC58_9ARCH</name>
<evidence type="ECO:0000313" key="2">
    <source>
        <dbReference type="EMBL" id="PSN83935.1"/>
    </source>
</evidence>
<dbReference type="Gene3D" id="3.40.50.2000">
    <property type="entry name" value="Glycogen Phosphorylase B"/>
    <property type="match status" value="2"/>
</dbReference>
<evidence type="ECO:0000259" key="1">
    <source>
        <dbReference type="Pfam" id="PF00534"/>
    </source>
</evidence>
<sequence>MKICVNSQTPPLKFKLGFSELLEKYAPVDDPLDASLLEEGVDYERSPGGVTSMIYPLLRAMLEKKIISEVRWVATGVNYPPRVKFDDIIIEHVEIEESVTRRYTEFKESLWLEIHGLPSKGFWVEGYTGFVEYNLRHYKQLSKHIDLVDAFYVQDFQQLLVGQLIGPSAPAILRWHVPFKAENLNPRIRRFVLKAVEGFDGIVVSTRRDLESLVRSGYHGKAFQVYPYVDPAEWKGVPKSELERLKNALSIKDERVLLMVARMDPIKAHDVAIKALSRVKQDVKLVIVGDGSFSSSAKGGLAHSKGASWRASLEKLAKELHVEDRVVFTGYLGKRELEAAYALSSVVLLTSKIEGFGITVLEAWVNKKPVIVSDGAGVSELVVDGSNGYVFPSGDDKALAQKIEQALKADTDSLGSNGYETAKMCHLERACERERAILAEVVGEYK</sequence>
<organism evidence="2 3">
    <name type="scientific">Candidatus Marsarchaeota G1 archaeon OSP_D</name>
    <dbReference type="NCBI Taxonomy" id="1978155"/>
    <lineage>
        <taxon>Archaea</taxon>
        <taxon>Candidatus Marsarchaeota</taxon>
        <taxon>Candidatus Marsarchaeota group 1</taxon>
    </lineage>
</organism>
<dbReference type="PANTHER" id="PTHR12526">
    <property type="entry name" value="GLYCOSYLTRANSFERASE"/>
    <property type="match status" value="1"/>
</dbReference>
<dbReference type="InterPro" id="IPR001296">
    <property type="entry name" value="Glyco_trans_1"/>
</dbReference>